<reference evidence="6 7" key="1">
    <citation type="submission" date="2020-03" db="EMBL/GenBank/DDBJ databases">
        <title>WGS of the type strain of Planosporangium spp.</title>
        <authorList>
            <person name="Thawai C."/>
        </authorList>
    </citation>
    <scope>NUCLEOTIDE SEQUENCE [LARGE SCALE GENOMIC DNA]</scope>
    <source>
        <strain evidence="6 7">TBRC 5610</strain>
    </source>
</reference>
<dbReference type="Proteomes" id="UP000722989">
    <property type="component" value="Unassembled WGS sequence"/>
</dbReference>
<organism evidence="6 7">
    <name type="scientific">Planosporangium thailandense</name>
    <dbReference type="NCBI Taxonomy" id="765197"/>
    <lineage>
        <taxon>Bacteria</taxon>
        <taxon>Bacillati</taxon>
        <taxon>Actinomycetota</taxon>
        <taxon>Actinomycetes</taxon>
        <taxon>Micromonosporales</taxon>
        <taxon>Micromonosporaceae</taxon>
        <taxon>Planosporangium</taxon>
    </lineage>
</organism>
<comment type="caution">
    <text evidence="6">The sequence shown here is derived from an EMBL/GenBank/DDBJ whole genome shotgun (WGS) entry which is preliminary data.</text>
</comment>
<evidence type="ECO:0000256" key="3">
    <source>
        <dbReference type="ARBA" id="ARBA00023143"/>
    </source>
</evidence>
<dbReference type="PANTHER" id="PTHR42792">
    <property type="entry name" value="FLAGELLIN"/>
    <property type="match status" value="1"/>
</dbReference>
<evidence type="ECO:0000313" key="6">
    <source>
        <dbReference type="EMBL" id="NJC74187.1"/>
    </source>
</evidence>
<keyword evidence="7" id="KW-1185">Reference proteome</keyword>
<dbReference type="NCBIfam" id="TIGR02550">
    <property type="entry name" value="flagell_flgL"/>
    <property type="match status" value="1"/>
</dbReference>
<comment type="subcellular location">
    <subcellularLocation>
        <location evidence="1">Bacterial flagellum</location>
    </subcellularLocation>
</comment>
<comment type="similarity">
    <text evidence="2">Belongs to the bacterial flagellin family.</text>
</comment>
<evidence type="ECO:0000256" key="1">
    <source>
        <dbReference type="ARBA" id="ARBA00004365"/>
    </source>
</evidence>
<feature type="domain" description="Flagellin N-terminal" evidence="4">
    <location>
        <begin position="13"/>
        <end position="133"/>
    </location>
</feature>
<dbReference type="EMBL" id="JAATVY010000049">
    <property type="protein sequence ID" value="NJC74187.1"/>
    <property type="molecule type" value="Genomic_DNA"/>
</dbReference>
<keyword evidence="6" id="KW-0282">Flagellum</keyword>
<feature type="domain" description="Flagellin C-terminal" evidence="5">
    <location>
        <begin position="213"/>
        <end position="296"/>
    </location>
</feature>
<accession>A0ABX0Y9X3</accession>
<proteinExistence type="inferred from homology"/>
<dbReference type="InterPro" id="IPR013384">
    <property type="entry name" value="Flagell_FlgL"/>
</dbReference>
<protein>
    <submittedName>
        <fullName evidence="6">Flagellar hook-associated protein 3</fullName>
    </submittedName>
</protein>
<dbReference type="Pfam" id="PF00700">
    <property type="entry name" value="Flagellin_C"/>
    <property type="match status" value="1"/>
</dbReference>
<gene>
    <name evidence="6" type="primary">flgL</name>
    <name evidence="6" type="ORF">HC031_31400</name>
</gene>
<sequence length="297" mass="31232">MTSAYRVTERSISTNVLVGLQGNLKRLGDIQQRLSSGKQVSQPSDSPTAAVEIMQYRGQLATNDQYSRNADDALGWLGTIDTSVSSIISQVQQARQLTLTGMSNGAGGSTDARAALAAQVDQIRQSVIGVANTKYLDRPVFGGTTAGSAAFTSTGAYVGDSGLVARTVGDNVKVTVGESGPTYFGSGSTQLFSVLSDISNHLTTDPTQLAADLDNLDAALQTLQTAQSTVGARYNQVTQMQQAANDRTDALTAQLSDVEDIDLPKTITDMMLQQNAYQAALGAAAKVVQPSLVDFLR</sequence>
<dbReference type="Gene3D" id="1.20.1330.10">
    <property type="entry name" value="f41 fragment of flagellin, N-terminal domain"/>
    <property type="match status" value="1"/>
</dbReference>
<dbReference type="InterPro" id="IPR046358">
    <property type="entry name" value="Flagellin_C"/>
</dbReference>
<dbReference type="SUPFAM" id="SSF64518">
    <property type="entry name" value="Phase 1 flagellin"/>
    <property type="match status" value="1"/>
</dbReference>
<dbReference type="PANTHER" id="PTHR42792:SF1">
    <property type="entry name" value="FLAGELLAR HOOK-ASSOCIATED PROTEIN 3"/>
    <property type="match status" value="1"/>
</dbReference>
<dbReference type="RefSeq" id="WP_167929091.1">
    <property type="nucleotide sequence ID" value="NZ_JAATVY010000049.1"/>
</dbReference>
<keyword evidence="6" id="KW-0966">Cell projection</keyword>
<dbReference type="InterPro" id="IPR001492">
    <property type="entry name" value="Flagellin"/>
</dbReference>
<keyword evidence="6" id="KW-0969">Cilium</keyword>
<evidence type="ECO:0000256" key="2">
    <source>
        <dbReference type="ARBA" id="ARBA00005709"/>
    </source>
</evidence>
<keyword evidence="3" id="KW-0975">Bacterial flagellum</keyword>
<evidence type="ECO:0000259" key="5">
    <source>
        <dbReference type="Pfam" id="PF00700"/>
    </source>
</evidence>
<evidence type="ECO:0000313" key="7">
    <source>
        <dbReference type="Proteomes" id="UP000722989"/>
    </source>
</evidence>
<evidence type="ECO:0000259" key="4">
    <source>
        <dbReference type="Pfam" id="PF00669"/>
    </source>
</evidence>
<name>A0ABX0Y9X3_9ACTN</name>
<dbReference type="Pfam" id="PF00669">
    <property type="entry name" value="Flagellin_N"/>
    <property type="match status" value="1"/>
</dbReference>
<dbReference type="InterPro" id="IPR001029">
    <property type="entry name" value="Flagellin_N"/>
</dbReference>